<dbReference type="EMBL" id="ML987195">
    <property type="protein sequence ID" value="KAF2248927.1"/>
    <property type="molecule type" value="Genomic_DNA"/>
</dbReference>
<evidence type="ECO:0000256" key="1">
    <source>
        <dbReference type="SAM" id="Phobius"/>
    </source>
</evidence>
<dbReference type="PANTHER" id="PTHR35040:SF7">
    <property type="entry name" value="FIBRONECTIN TYPE-III DOMAIN-CONTAINING PROTEIN-RELATED"/>
    <property type="match status" value="1"/>
</dbReference>
<dbReference type="OrthoDB" id="5342184at2759"/>
<name>A0A6A6IFF8_9PLEO</name>
<organism evidence="2 3">
    <name type="scientific">Trematosphaeria pertusa</name>
    <dbReference type="NCBI Taxonomy" id="390896"/>
    <lineage>
        <taxon>Eukaryota</taxon>
        <taxon>Fungi</taxon>
        <taxon>Dikarya</taxon>
        <taxon>Ascomycota</taxon>
        <taxon>Pezizomycotina</taxon>
        <taxon>Dothideomycetes</taxon>
        <taxon>Pleosporomycetidae</taxon>
        <taxon>Pleosporales</taxon>
        <taxon>Massarineae</taxon>
        <taxon>Trematosphaeriaceae</taxon>
        <taxon>Trematosphaeria</taxon>
    </lineage>
</organism>
<keyword evidence="1" id="KW-0812">Transmembrane</keyword>
<protein>
    <submittedName>
        <fullName evidence="2">Uncharacterized protein</fullName>
    </submittedName>
</protein>
<gene>
    <name evidence="2" type="ORF">BU26DRAFT_379655</name>
</gene>
<evidence type="ECO:0000313" key="3">
    <source>
        <dbReference type="Proteomes" id="UP000800094"/>
    </source>
</evidence>
<reference evidence="2" key="1">
    <citation type="journal article" date="2020" name="Stud. Mycol.">
        <title>101 Dothideomycetes genomes: a test case for predicting lifestyles and emergence of pathogens.</title>
        <authorList>
            <person name="Haridas S."/>
            <person name="Albert R."/>
            <person name="Binder M."/>
            <person name="Bloem J."/>
            <person name="Labutti K."/>
            <person name="Salamov A."/>
            <person name="Andreopoulos B."/>
            <person name="Baker S."/>
            <person name="Barry K."/>
            <person name="Bills G."/>
            <person name="Bluhm B."/>
            <person name="Cannon C."/>
            <person name="Castanera R."/>
            <person name="Culley D."/>
            <person name="Daum C."/>
            <person name="Ezra D."/>
            <person name="Gonzalez J."/>
            <person name="Henrissat B."/>
            <person name="Kuo A."/>
            <person name="Liang C."/>
            <person name="Lipzen A."/>
            <person name="Lutzoni F."/>
            <person name="Magnuson J."/>
            <person name="Mondo S."/>
            <person name="Nolan M."/>
            <person name="Ohm R."/>
            <person name="Pangilinan J."/>
            <person name="Park H.-J."/>
            <person name="Ramirez L."/>
            <person name="Alfaro M."/>
            <person name="Sun H."/>
            <person name="Tritt A."/>
            <person name="Yoshinaga Y."/>
            <person name="Zwiers L.-H."/>
            <person name="Turgeon B."/>
            <person name="Goodwin S."/>
            <person name="Spatafora J."/>
            <person name="Crous P."/>
            <person name="Grigoriev I."/>
        </authorList>
    </citation>
    <scope>NUCLEOTIDE SEQUENCE</scope>
    <source>
        <strain evidence="2">CBS 122368</strain>
    </source>
</reference>
<dbReference type="Pfam" id="PF12138">
    <property type="entry name" value="Spherulin4"/>
    <property type="match status" value="1"/>
</dbReference>
<feature type="non-terminal residue" evidence="2">
    <location>
        <position position="282"/>
    </location>
</feature>
<sequence length="282" mass="31671">IDERVLALSVTITLAILLLIGIPLGAILPPKYVVELPVNILVPFYVSPDLGAWDRLYDTAVKHADLNFTVILNPDNGPGSSTWPSGVYVKAIQKLNKIPNVRTVGYIDTKNGNRENTTVREEIATYAGWNNTDGLAIHGIFFDRTPSQDVDDARGYLKNISAKVRHSEGFLEPKLVIHNPGVVPNASLASYRADITVVFEGAYEELPKRDDMKAKLSELQGRRDEFAYFVHSVPKDIRRGGIRKIVDRTRRDVEWLFVTTLVGEKRYEGYGGMWEGFLELTW</sequence>
<keyword evidence="3" id="KW-1185">Reference proteome</keyword>
<dbReference type="GeneID" id="54575891"/>
<feature type="transmembrane region" description="Helical" evidence="1">
    <location>
        <begin position="6"/>
        <end position="28"/>
    </location>
</feature>
<keyword evidence="1" id="KW-1133">Transmembrane helix</keyword>
<proteinExistence type="predicted"/>
<dbReference type="AlphaFoldDB" id="A0A6A6IFF8"/>
<dbReference type="PANTHER" id="PTHR35040">
    <property type="match status" value="1"/>
</dbReference>
<feature type="non-terminal residue" evidence="2">
    <location>
        <position position="1"/>
    </location>
</feature>
<dbReference type="RefSeq" id="XP_033683931.1">
    <property type="nucleotide sequence ID" value="XM_033822561.1"/>
</dbReference>
<keyword evidence="1" id="KW-0472">Membrane</keyword>
<evidence type="ECO:0000313" key="2">
    <source>
        <dbReference type="EMBL" id="KAF2248927.1"/>
    </source>
</evidence>
<accession>A0A6A6IFF8</accession>
<dbReference type="InterPro" id="IPR021986">
    <property type="entry name" value="Spherulin4"/>
</dbReference>
<dbReference type="Proteomes" id="UP000800094">
    <property type="component" value="Unassembled WGS sequence"/>
</dbReference>